<reference evidence="1" key="3">
    <citation type="submission" date="2023-05" db="EMBL/GenBank/DDBJ databases">
        <authorList>
            <person name="Smith C.H."/>
        </authorList>
    </citation>
    <scope>NUCLEOTIDE SEQUENCE</scope>
    <source>
        <strain evidence="1">CHS0354</strain>
        <tissue evidence="1">Mantle</tissue>
    </source>
</reference>
<reference evidence="1" key="2">
    <citation type="journal article" date="2021" name="Genome Biol. Evol.">
        <title>Developing a high-quality reference genome for a parasitic bivalve with doubly uniparental inheritance (Bivalvia: Unionida).</title>
        <authorList>
            <person name="Smith C.H."/>
        </authorList>
    </citation>
    <scope>NUCLEOTIDE SEQUENCE</scope>
    <source>
        <strain evidence="1">CHS0354</strain>
        <tissue evidence="1">Mantle</tissue>
    </source>
</reference>
<keyword evidence="2" id="KW-1185">Reference proteome</keyword>
<protein>
    <submittedName>
        <fullName evidence="1">Uncharacterized protein</fullName>
    </submittedName>
</protein>
<comment type="caution">
    <text evidence="1">The sequence shown here is derived from an EMBL/GenBank/DDBJ whole genome shotgun (WGS) entry which is preliminary data.</text>
</comment>
<reference evidence="1" key="1">
    <citation type="journal article" date="2021" name="Genome Biol. Evol.">
        <title>A High-Quality Reference Genome for a Parasitic Bivalve with Doubly Uniparental Inheritance (Bivalvia: Unionida).</title>
        <authorList>
            <person name="Smith C.H."/>
        </authorList>
    </citation>
    <scope>NUCLEOTIDE SEQUENCE</scope>
    <source>
        <strain evidence="1">CHS0354</strain>
    </source>
</reference>
<dbReference type="EMBL" id="JAEAOA010002141">
    <property type="protein sequence ID" value="KAK3611386.1"/>
    <property type="molecule type" value="Genomic_DNA"/>
</dbReference>
<name>A0AAE0WE70_9BIVA</name>
<gene>
    <name evidence="1" type="ORF">CHS0354_036581</name>
</gene>
<evidence type="ECO:0000313" key="2">
    <source>
        <dbReference type="Proteomes" id="UP001195483"/>
    </source>
</evidence>
<feature type="non-terminal residue" evidence="1">
    <location>
        <position position="185"/>
    </location>
</feature>
<proteinExistence type="predicted"/>
<dbReference type="Proteomes" id="UP001195483">
    <property type="component" value="Unassembled WGS sequence"/>
</dbReference>
<evidence type="ECO:0000313" key="1">
    <source>
        <dbReference type="EMBL" id="KAK3611386.1"/>
    </source>
</evidence>
<accession>A0AAE0WE70</accession>
<dbReference type="AlphaFoldDB" id="A0AAE0WE70"/>
<sequence>PRLIESINGEVEKSCRLLSQRKFNASQGRQSSVSIMDYILHIIGIVLLLPCQSIQTEKSFWDLFTAGNTKCRNGTECGYYDYAYRWCYINDNNNWEYCCSDVCALHGETYQNCKSGNTWEYCNQPSYGAEKGQRCHKDHPCGLHRYTYQTSLRFWCYIDIEKKIRAYCCPDYTPNCNEIDSDLDY</sequence>
<organism evidence="1 2">
    <name type="scientific">Potamilus streckersoni</name>
    <dbReference type="NCBI Taxonomy" id="2493646"/>
    <lineage>
        <taxon>Eukaryota</taxon>
        <taxon>Metazoa</taxon>
        <taxon>Spiralia</taxon>
        <taxon>Lophotrochozoa</taxon>
        <taxon>Mollusca</taxon>
        <taxon>Bivalvia</taxon>
        <taxon>Autobranchia</taxon>
        <taxon>Heteroconchia</taxon>
        <taxon>Palaeoheterodonta</taxon>
        <taxon>Unionida</taxon>
        <taxon>Unionoidea</taxon>
        <taxon>Unionidae</taxon>
        <taxon>Ambleminae</taxon>
        <taxon>Lampsilini</taxon>
        <taxon>Potamilus</taxon>
    </lineage>
</organism>